<dbReference type="InterPro" id="IPR053220">
    <property type="entry name" value="Nematode_rcpt-like_serp_H"/>
</dbReference>
<evidence type="ECO:0000313" key="2">
    <source>
        <dbReference type="Proteomes" id="UP000005239"/>
    </source>
</evidence>
<dbReference type="OrthoDB" id="5855319at2759"/>
<dbReference type="EnsemblMetazoa" id="PPA13328.1">
    <property type="protein sequence ID" value="PPA13328.1"/>
    <property type="gene ID" value="WBGene00102882"/>
</dbReference>
<accession>A0A8R1YCA2</accession>
<dbReference type="Pfam" id="PF10318">
    <property type="entry name" value="7TM_GPCR_Srh"/>
    <property type="match status" value="1"/>
</dbReference>
<protein>
    <submittedName>
        <fullName evidence="1">G protein-coupled receptor</fullName>
    </submittedName>
</protein>
<accession>A0A2A6CWB7</accession>
<dbReference type="AlphaFoldDB" id="A0A2A6CWB7"/>
<keyword evidence="2" id="KW-1185">Reference proteome</keyword>
<dbReference type="PANTHER" id="PTHR22941">
    <property type="entry name" value="SERPENTINE RECEPTOR"/>
    <property type="match status" value="1"/>
</dbReference>
<dbReference type="InterPro" id="IPR019422">
    <property type="entry name" value="7TM_GPCR_serpentine_rcpt_Srh"/>
</dbReference>
<dbReference type="Proteomes" id="UP000005239">
    <property type="component" value="Unassembled WGS sequence"/>
</dbReference>
<organism evidence="1 2">
    <name type="scientific">Pristionchus pacificus</name>
    <name type="common">Parasitic nematode worm</name>
    <dbReference type="NCBI Taxonomy" id="54126"/>
    <lineage>
        <taxon>Eukaryota</taxon>
        <taxon>Metazoa</taxon>
        <taxon>Ecdysozoa</taxon>
        <taxon>Nematoda</taxon>
        <taxon>Chromadorea</taxon>
        <taxon>Rhabditida</taxon>
        <taxon>Rhabditina</taxon>
        <taxon>Diplogasteromorpha</taxon>
        <taxon>Diplogasteroidea</taxon>
        <taxon>Neodiplogasteridae</taxon>
        <taxon>Pristionchus</taxon>
    </lineage>
</organism>
<name>A0A2A6CWB7_PRIPA</name>
<reference evidence="2" key="1">
    <citation type="journal article" date="2008" name="Nat. Genet.">
        <title>The Pristionchus pacificus genome provides a unique perspective on nematode lifestyle and parasitism.</title>
        <authorList>
            <person name="Dieterich C."/>
            <person name="Clifton S.W."/>
            <person name="Schuster L.N."/>
            <person name="Chinwalla A."/>
            <person name="Delehaunty K."/>
            <person name="Dinkelacker I."/>
            <person name="Fulton L."/>
            <person name="Fulton R."/>
            <person name="Godfrey J."/>
            <person name="Minx P."/>
            <person name="Mitreva M."/>
            <person name="Roeseler W."/>
            <person name="Tian H."/>
            <person name="Witte H."/>
            <person name="Yang S.P."/>
            <person name="Wilson R.K."/>
            <person name="Sommer R.J."/>
        </authorList>
    </citation>
    <scope>NUCLEOTIDE SEQUENCE [LARGE SCALE GENOMIC DNA]</scope>
    <source>
        <strain evidence="2">PS312</strain>
    </source>
</reference>
<gene>
    <name evidence="1" type="primary">WBGene00102882</name>
</gene>
<reference evidence="1" key="2">
    <citation type="submission" date="2022-06" db="UniProtKB">
        <authorList>
            <consortium name="EnsemblMetazoa"/>
        </authorList>
    </citation>
    <scope>IDENTIFICATION</scope>
    <source>
        <strain evidence="1">PS312</strain>
    </source>
</reference>
<evidence type="ECO:0000313" key="1">
    <source>
        <dbReference type="EnsemblMetazoa" id="PPA13328.1"/>
    </source>
</evidence>
<proteinExistence type="predicted"/>
<sequence>MNITPGYFVSLPHEQALSTTLYIHYGISCALNAVALYCLLRKTPDYMPSVRSYLLLIQTTMMLNDLVGDVLVQFVVLTPAVGFYCFGVVCRDGIPVNVPLALFVALGCLVAVGITMCFVFKHQTVVPETSLFKLNKLFYKLLHVGAWSACPVGFIVLLVIPMDYNVSDRAMNTYPFHLQWIRDRGSYYVYEKTDHIRVAGVIMIAGLAIWLLISNLIVWHVYYILNQILIVPSIFLCVPIIATTIATVADFGNIDMGQVATHILLLHTPIHSIILLAITPVYRTFLRSCQLTSEKIPAASVASVTLGHSRGIAISERK</sequence>
<dbReference type="PANTHER" id="PTHR22941:SF26">
    <property type="entry name" value="SERPENTINE RECEPTOR, CLASS H"/>
    <property type="match status" value="1"/>
</dbReference>